<evidence type="ECO:0000259" key="9">
    <source>
        <dbReference type="PROSITE" id="PS01124"/>
    </source>
</evidence>
<feature type="domain" description="Response regulatory" evidence="10">
    <location>
        <begin position="18"/>
        <end position="134"/>
    </location>
</feature>
<evidence type="ECO:0000256" key="5">
    <source>
        <dbReference type="ARBA" id="ARBA00023015"/>
    </source>
</evidence>
<evidence type="ECO:0000256" key="4">
    <source>
        <dbReference type="ARBA" id="ARBA00023012"/>
    </source>
</evidence>
<dbReference type="GO" id="GO:0000160">
    <property type="term" value="P:phosphorelay signal transduction system"/>
    <property type="evidence" value="ECO:0007669"/>
    <property type="project" value="UniProtKB-KW"/>
</dbReference>
<feature type="domain" description="HTH araC/xylS-type" evidence="9">
    <location>
        <begin position="381"/>
        <end position="479"/>
    </location>
</feature>
<comment type="caution">
    <text evidence="11">The sequence shown here is derived from an EMBL/GenBank/DDBJ whole genome shotgun (WGS) entry which is preliminary data.</text>
</comment>
<dbReference type="GO" id="GO:0003700">
    <property type="term" value="F:DNA-binding transcription factor activity"/>
    <property type="evidence" value="ECO:0007669"/>
    <property type="project" value="InterPro"/>
</dbReference>
<evidence type="ECO:0000313" key="12">
    <source>
        <dbReference type="Proteomes" id="UP000295636"/>
    </source>
</evidence>
<reference evidence="11 12" key="1">
    <citation type="submission" date="2019-03" db="EMBL/GenBank/DDBJ databases">
        <title>This is whole genome sequence of Paenibacillus sp MS74 strain.</title>
        <authorList>
            <person name="Trinh H.N."/>
        </authorList>
    </citation>
    <scope>NUCLEOTIDE SEQUENCE [LARGE SCALE GENOMIC DNA]</scope>
    <source>
        <strain evidence="11 12">MS74</strain>
    </source>
</reference>
<dbReference type="SUPFAM" id="SSF46689">
    <property type="entry name" value="Homeodomain-like"/>
    <property type="match status" value="2"/>
</dbReference>
<keyword evidence="3 8" id="KW-0597">Phosphoprotein</keyword>
<dbReference type="InterPro" id="IPR001789">
    <property type="entry name" value="Sig_transdc_resp-reg_receiver"/>
</dbReference>
<dbReference type="InterPro" id="IPR020449">
    <property type="entry name" value="Tscrpt_reg_AraC-type_HTH"/>
</dbReference>
<dbReference type="PROSITE" id="PS01124">
    <property type="entry name" value="HTH_ARAC_FAMILY_2"/>
    <property type="match status" value="1"/>
</dbReference>
<sequence length="486" mass="55130">MKGNSAIWNIMEVPETMRICVVEDESAVRAGIILKLNGLQKNIRVFDVHFGLSALEKISLIRPDLVITDIMMPELDGLEMLRRIKQELPHTKVVLLSGYNEFEYACKGLQLGATDYLLKPLDPAELRRLIAELEEELANRLRTEVHPLLKQLSRQHSIELNHVHSPSSSLWFNETVPKRLLLGEHEEIAGIVATQAEKVVFSFSWSQRPAGVLLECAIGDGGHFFTAEQFASAAAEALEQWETEQFMGHAAGSPLRSEDREARLRHASGTRKTMLKSIREMNAEALKQQLPLFFKLIEPLPLTELRKQCAALMASLDEGLTTKDDIAILEDDKLMYWGSWVTQHESWALLQNEMERFAVGGMKALIVLEQDGQNHSYGIAERAVQLVAHYTDRDISLESVAAQLDIHPVTLSRMFKQHTGENFIHYVTRERMKLAERLLVDSDKKVSDISEQVGYGDHRYFSFLFKKTYGMTPSDYRKTYGVSASH</sequence>
<evidence type="ECO:0000259" key="10">
    <source>
        <dbReference type="PROSITE" id="PS50110"/>
    </source>
</evidence>
<dbReference type="Proteomes" id="UP000295636">
    <property type="component" value="Unassembled WGS sequence"/>
</dbReference>
<keyword evidence="5" id="KW-0805">Transcription regulation</keyword>
<dbReference type="PANTHER" id="PTHR42713">
    <property type="entry name" value="HISTIDINE KINASE-RELATED"/>
    <property type="match status" value="1"/>
</dbReference>
<dbReference type="InterPro" id="IPR011006">
    <property type="entry name" value="CheY-like_superfamily"/>
</dbReference>
<dbReference type="CDD" id="cd17536">
    <property type="entry name" value="REC_YesN-like"/>
    <property type="match status" value="1"/>
</dbReference>
<evidence type="ECO:0000256" key="2">
    <source>
        <dbReference type="ARBA" id="ARBA00022490"/>
    </source>
</evidence>
<dbReference type="PANTHER" id="PTHR42713:SF3">
    <property type="entry name" value="TRANSCRIPTIONAL REGULATORY PROTEIN HPTR"/>
    <property type="match status" value="1"/>
</dbReference>
<evidence type="ECO:0000256" key="1">
    <source>
        <dbReference type="ARBA" id="ARBA00004496"/>
    </source>
</evidence>
<dbReference type="PROSITE" id="PS00041">
    <property type="entry name" value="HTH_ARAC_FAMILY_1"/>
    <property type="match status" value="1"/>
</dbReference>
<accession>A0A4R5KHL0</accession>
<dbReference type="PRINTS" id="PR00032">
    <property type="entry name" value="HTHARAC"/>
</dbReference>
<dbReference type="EMBL" id="SMRT01000012">
    <property type="protein sequence ID" value="TDF94836.1"/>
    <property type="molecule type" value="Genomic_DNA"/>
</dbReference>
<dbReference type="SMART" id="SM00342">
    <property type="entry name" value="HTH_ARAC"/>
    <property type="match status" value="1"/>
</dbReference>
<dbReference type="PROSITE" id="PS50110">
    <property type="entry name" value="RESPONSE_REGULATORY"/>
    <property type="match status" value="1"/>
</dbReference>
<keyword evidence="4" id="KW-0902">Two-component regulatory system</keyword>
<evidence type="ECO:0000256" key="8">
    <source>
        <dbReference type="PROSITE-ProRule" id="PRU00169"/>
    </source>
</evidence>
<dbReference type="SMART" id="SM00448">
    <property type="entry name" value="REC"/>
    <property type="match status" value="1"/>
</dbReference>
<dbReference type="OrthoDB" id="2660749at2"/>
<dbReference type="InterPro" id="IPR018060">
    <property type="entry name" value="HTH_AraC"/>
</dbReference>
<proteinExistence type="predicted"/>
<dbReference type="GO" id="GO:0005737">
    <property type="term" value="C:cytoplasm"/>
    <property type="evidence" value="ECO:0007669"/>
    <property type="project" value="UniProtKB-SubCell"/>
</dbReference>
<name>A0A4R5KHL0_9BACL</name>
<dbReference type="InterPro" id="IPR018062">
    <property type="entry name" value="HTH_AraC-typ_CS"/>
</dbReference>
<evidence type="ECO:0000256" key="7">
    <source>
        <dbReference type="ARBA" id="ARBA00023163"/>
    </source>
</evidence>
<dbReference type="SUPFAM" id="SSF52172">
    <property type="entry name" value="CheY-like"/>
    <property type="match status" value="1"/>
</dbReference>
<dbReference type="InterPro" id="IPR009057">
    <property type="entry name" value="Homeodomain-like_sf"/>
</dbReference>
<dbReference type="Gene3D" id="1.10.10.60">
    <property type="entry name" value="Homeodomain-like"/>
    <property type="match status" value="2"/>
</dbReference>
<dbReference type="InterPro" id="IPR051552">
    <property type="entry name" value="HptR"/>
</dbReference>
<dbReference type="Pfam" id="PF12833">
    <property type="entry name" value="HTH_18"/>
    <property type="match status" value="1"/>
</dbReference>
<protein>
    <submittedName>
        <fullName evidence="11">Response regulator</fullName>
    </submittedName>
</protein>
<organism evidence="11 12">
    <name type="scientific">Paenibacillus piri</name>
    <dbReference type="NCBI Taxonomy" id="2547395"/>
    <lineage>
        <taxon>Bacteria</taxon>
        <taxon>Bacillati</taxon>
        <taxon>Bacillota</taxon>
        <taxon>Bacilli</taxon>
        <taxon>Bacillales</taxon>
        <taxon>Paenibacillaceae</taxon>
        <taxon>Paenibacillus</taxon>
    </lineage>
</organism>
<evidence type="ECO:0000256" key="3">
    <source>
        <dbReference type="ARBA" id="ARBA00022553"/>
    </source>
</evidence>
<evidence type="ECO:0000256" key="6">
    <source>
        <dbReference type="ARBA" id="ARBA00023125"/>
    </source>
</evidence>
<keyword evidence="2" id="KW-0963">Cytoplasm</keyword>
<keyword evidence="6" id="KW-0238">DNA-binding</keyword>
<keyword evidence="12" id="KW-1185">Reference proteome</keyword>
<dbReference type="AlphaFoldDB" id="A0A4R5KHL0"/>
<comment type="subcellular location">
    <subcellularLocation>
        <location evidence="1">Cytoplasm</location>
    </subcellularLocation>
</comment>
<evidence type="ECO:0000313" key="11">
    <source>
        <dbReference type="EMBL" id="TDF94836.1"/>
    </source>
</evidence>
<dbReference type="Gene3D" id="3.40.50.2300">
    <property type="match status" value="1"/>
</dbReference>
<dbReference type="Pfam" id="PF00072">
    <property type="entry name" value="Response_reg"/>
    <property type="match status" value="1"/>
</dbReference>
<dbReference type="GO" id="GO:0043565">
    <property type="term" value="F:sequence-specific DNA binding"/>
    <property type="evidence" value="ECO:0007669"/>
    <property type="project" value="InterPro"/>
</dbReference>
<gene>
    <name evidence="11" type="ORF">E1757_23070</name>
</gene>
<feature type="modified residue" description="4-aspartylphosphate" evidence="8">
    <location>
        <position position="69"/>
    </location>
</feature>
<keyword evidence="7" id="KW-0804">Transcription</keyword>